<reference evidence="4" key="1">
    <citation type="submission" date="2021-04" db="EMBL/GenBank/DDBJ databases">
        <title>Phycicoccus avicenniae sp. nov., a novel endophytic actinomycetes isolated from branch of Avicennia mariana.</title>
        <authorList>
            <person name="Tuo L."/>
        </authorList>
    </citation>
    <scope>NUCLEOTIDE SEQUENCE</scope>
    <source>
        <strain evidence="4">BSK3Z-2</strain>
    </source>
</reference>
<evidence type="ECO:0000313" key="5">
    <source>
        <dbReference type="Proteomes" id="UP000677016"/>
    </source>
</evidence>
<dbReference type="GO" id="GO:0004792">
    <property type="term" value="F:thiosulfate-cyanide sulfurtransferase activity"/>
    <property type="evidence" value="ECO:0007669"/>
    <property type="project" value="InterPro"/>
</dbReference>
<protein>
    <submittedName>
        <fullName evidence="4">Sulfurtransferase</fullName>
    </submittedName>
</protein>
<accession>A0A941I1A4</accession>
<keyword evidence="2" id="KW-0677">Repeat</keyword>
<dbReference type="PANTHER" id="PTHR11364:SF27">
    <property type="entry name" value="SULFURTRANSFERASE"/>
    <property type="match status" value="1"/>
</dbReference>
<dbReference type="PANTHER" id="PTHR11364">
    <property type="entry name" value="THIOSULFATE SULFERTANSFERASE"/>
    <property type="match status" value="1"/>
</dbReference>
<evidence type="ECO:0000313" key="4">
    <source>
        <dbReference type="EMBL" id="MBR7744096.1"/>
    </source>
</evidence>
<dbReference type="SMART" id="SM00450">
    <property type="entry name" value="RHOD"/>
    <property type="match status" value="2"/>
</dbReference>
<organism evidence="4 5">
    <name type="scientific">Phycicoccus avicenniae</name>
    <dbReference type="NCBI Taxonomy" id="2828860"/>
    <lineage>
        <taxon>Bacteria</taxon>
        <taxon>Bacillati</taxon>
        <taxon>Actinomycetota</taxon>
        <taxon>Actinomycetes</taxon>
        <taxon>Micrococcales</taxon>
        <taxon>Intrasporangiaceae</taxon>
        <taxon>Phycicoccus</taxon>
    </lineage>
</organism>
<dbReference type="AlphaFoldDB" id="A0A941I1A4"/>
<dbReference type="EMBL" id="JAGSNF010000017">
    <property type="protein sequence ID" value="MBR7744096.1"/>
    <property type="molecule type" value="Genomic_DNA"/>
</dbReference>
<dbReference type="PROSITE" id="PS00380">
    <property type="entry name" value="RHODANESE_1"/>
    <property type="match status" value="1"/>
</dbReference>
<dbReference type="InterPro" id="IPR001763">
    <property type="entry name" value="Rhodanese-like_dom"/>
</dbReference>
<dbReference type="CDD" id="cd01448">
    <property type="entry name" value="TST_Repeat_1"/>
    <property type="match status" value="1"/>
</dbReference>
<proteinExistence type="predicted"/>
<dbReference type="SUPFAM" id="SSF52821">
    <property type="entry name" value="Rhodanese/Cell cycle control phosphatase"/>
    <property type="match status" value="2"/>
</dbReference>
<feature type="domain" description="Rhodanese" evidence="3">
    <location>
        <begin position="15"/>
        <end position="132"/>
    </location>
</feature>
<gene>
    <name evidence="4" type="ORF">KC207_12435</name>
</gene>
<sequence length="276" mass="28859">MPALITADELAAAIERRAVRVVDVQYALGGPPGARLYAEGHVPGAPFLDLETALAGAPGSGGRHPLPDPGALQDALRACGLGDEDEVVVYDQRTSLSASRAWWVLRWAGHPGVRVLDGGLAAWARAGRPVSTEPVTPSPGDLTVRPGSVPVLDANGAATMARAGVLLDVRTPERYRGDHEPVDHTAGHVPGAVNLPMADLLHEDGTFLPPERIREVLARVGVGRDTPVGTTCGSGITAAQMALALHLVRVDAVPYVGSWSEWIEDPARPVALGKDP</sequence>
<evidence type="ECO:0000259" key="3">
    <source>
        <dbReference type="PROSITE" id="PS50206"/>
    </source>
</evidence>
<feature type="domain" description="Rhodanese" evidence="3">
    <location>
        <begin position="160"/>
        <end position="271"/>
    </location>
</feature>
<dbReference type="InterPro" id="IPR045078">
    <property type="entry name" value="TST/MPST-like"/>
</dbReference>
<dbReference type="Pfam" id="PF00581">
    <property type="entry name" value="Rhodanese"/>
    <property type="match status" value="2"/>
</dbReference>
<keyword evidence="1" id="KW-0808">Transferase</keyword>
<name>A0A941I1A4_9MICO</name>
<dbReference type="Proteomes" id="UP000677016">
    <property type="component" value="Unassembled WGS sequence"/>
</dbReference>
<evidence type="ECO:0000256" key="2">
    <source>
        <dbReference type="ARBA" id="ARBA00022737"/>
    </source>
</evidence>
<dbReference type="InterPro" id="IPR036873">
    <property type="entry name" value="Rhodanese-like_dom_sf"/>
</dbReference>
<dbReference type="RefSeq" id="WP_211603444.1">
    <property type="nucleotide sequence ID" value="NZ_JAGSNF010000017.1"/>
</dbReference>
<dbReference type="InterPro" id="IPR001307">
    <property type="entry name" value="Thiosulphate_STrfase_CS"/>
</dbReference>
<evidence type="ECO:0000256" key="1">
    <source>
        <dbReference type="ARBA" id="ARBA00022679"/>
    </source>
</evidence>
<keyword evidence="5" id="KW-1185">Reference proteome</keyword>
<dbReference type="CDD" id="cd01449">
    <property type="entry name" value="TST_Repeat_2"/>
    <property type="match status" value="1"/>
</dbReference>
<dbReference type="PROSITE" id="PS50206">
    <property type="entry name" value="RHODANESE_3"/>
    <property type="match status" value="2"/>
</dbReference>
<dbReference type="Gene3D" id="3.40.250.10">
    <property type="entry name" value="Rhodanese-like domain"/>
    <property type="match status" value="2"/>
</dbReference>
<comment type="caution">
    <text evidence="4">The sequence shown here is derived from an EMBL/GenBank/DDBJ whole genome shotgun (WGS) entry which is preliminary data.</text>
</comment>